<proteinExistence type="predicted"/>
<organism evidence="1 2">
    <name type="scientific">Acetobacter oeni</name>
    <dbReference type="NCBI Taxonomy" id="304077"/>
    <lineage>
        <taxon>Bacteria</taxon>
        <taxon>Pseudomonadati</taxon>
        <taxon>Pseudomonadota</taxon>
        <taxon>Alphaproteobacteria</taxon>
        <taxon>Acetobacterales</taxon>
        <taxon>Acetobacteraceae</taxon>
        <taxon>Acetobacter</taxon>
    </lineage>
</organism>
<dbReference type="RefSeq" id="WP_173572169.1">
    <property type="nucleotide sequence ID" value="NZ_BJYG01000056.1"/>
</dbReference>
<reference evidence="1 2" key="1">
    <citation type="submission" date="2019-07" db="EMBL/GenBank/DDBJ databases">
        <title>Whole genome shotgun sequence of Acetobacter oeni NBRC 105207.</title>
        <authorList>
            <person name="Hosoyama A."/>
            <person name="Uohara A."/>
            <person name="Ohji S."/>
            <person name="Ichikawa N."/>
        </authorList>
    </citation>
    <scope>NUCLEOTIDE SEQUENCE [LARGE SCALE GENOMIC DNA]</scope>
    <source>
        <strain evidence="1 2">NBRC 105207</strain>
    </source>
</reference>
<dbReference type="PANTHER" id="PTHR37943">
    <property type="entry name" value="PROTEIN VES"/>
    <property type="match status" value="1"/>
</dbReference>
<dbReference type="InterPro" id="IPR014710">
    <property type="entry name" value="RmlC-like_jellyroll"/>
</dbReference>
<protein>
    <recommendedName>
        <fullName evidence="3">Histidine utilization protein HutD</fullName>
    </recommendedName>
</protein>
<dbReference type="EMBL" id="BJYG01000056">
    <property type="protein sequence ID" value="GEN64833.1"/>
    <property type="molecule type" value="Genomic_DNA"/>
</dbReference>
<dbReference type="InterPro" id="IPR010282">
    <property type="entry name" value="Uncharacterised_HutD/Ves"/>
</dbReference>
<keyword evidence="2" id="KW-1185">Reference proteome</keyword>
<accession>A0A511XPE8</accession>
<dbReference type="SUPFAM" id="SSF51182">
    <property type="entry name" value="RmlC-like cupins"/>
    <property type="match status" value="1"/>
</dbReference>
<comment type="caution">
    <text evidence="1">The sequence shown here is derived from an EMBL/GenBank/DDBJ whole genome shotgun (WGS) entry which is preliminary data.</text>
</comment>
<evidence type="ECO:0000313" key="2">
    <source>
        <dbReference type="Proteomes" id="UP000321746"/>
    </source>
</evidence>
<evidence type="ECO:0000313" key="1">
    <source>
        <dbReference type="EMBL" id="GEN64833.1"/>
    </source>
</evidence>
<dbReference type="InterPro" id="IPR011051">
    <property type="entry name" value="RmlC_Cupin_sf"/>
</dbReference>
<dbReference type="AlphaFoldDB" id="A0A511XPE8"/>
<sequence>MSLNDFPVRRWRNGRGITREIAAGTAADNAAGIGWRVSLADITEEGAFSLFPGFIRTLGLASEGMLTLTGIRRDACILRSAGETVRFDGAMPVEACCHGRPVRAFNLMMGPSVIGKMALLRQSVTFAPGATLFALPLSGAWTFENNVVRMGMILTATRGCRPVALMTESPDAAALAVTISGESSGLR</sequence>
<evidence type="ECO:0008006" key="3">
    <source>
        <dbReference type="Google" id="ProtNLM"/>
    </source>
</evidence>
<dbReference type="Pfam" id="PF05962">
    <property type="entry name" value="HutD"/>
    <property type="match status" value="1"/>
</dbReference>
<gene>
    <name evidence="1" type="ORF">AOE01nite_30570</name>
</gene>
<dbReference type="Gene3D" id="2.60.120.10">
    <property type="entry name" value="Jelly Rolls"/>
    <property type="match status" value="1"/>
</dbReference>
<name>A0A511XPE8_9PROT</name>
<dbReference type="PANTHER" id="PTHR37943:SF1">
    <property type="entry name" value="PROTEIN VES"/>
    <property type="match status" value="1"/>
</dbReference>
<dbReference type="Proteomes" id="UP000321746">
    <property type="component" value="Unassembled WGS sequence"/>
</dbReference>